<dbReference type="InterPro" id="IPR013857">
    <property type="entry name" value="NADH-UbQ_OxRdtase-assoc_prot30"/>
</dbReference>
<evidence type="ECO:0000313" key="3">
    <source>
        <dbReference type="EMBL" id="OEU09586.1"/>
    </source>
</evidence>
<dbReference type="Proteomes" id="UP000095751">
    <property type="component" value="Unassembled WGS sequence"/>
</dbReference>
<dbReference type="KEGG" id="fcy:FRACYDRAFT_173657"/>
<dbReference type="InterPro" id="IPR008979">
    <property type="entry name" value="Galactose-bd-like_sf"/>
</dbReference>
<dbReference type="OrthoDB" id="40160at2759"/>
<dbReference type="PANTHER" id="PTHR13194">
    <property type="entry name" value="COMPLEX I INTERMEDIATE-ASSOCIATED PROTEIN 30"/>
    <property type="match status" value="1"/>
</dbReference>
<dbReference type="Pfam" id="PF08547">
    <property type="entry name" value="CIA30"/>
    <property type="match status" value="1"/>
</dbReference>
<protein>
    <recommendedName>
        <fullName evidence="2">NADH:ubiquinone oxidoreductase intermediate-associated protein 30 domain-containing protein</fullName>
    </recommendedName>
</protein>
<dbReference type="PANTHER" id="PTHR13194:SF19">
    <property type="entry name" value="NAD(P)-BINDING ROSSMANN-FOLD SUPERFAMILY PROTEIN"/>
    <property type="match status" value="1"/>
</dbReference>
<dbReference type="EMBL" id="KV784375">
    <property type="protein sequence ID" value="OEU09586.1"/>
    <property type="molecule type" value="Genomic_DNA"/>
</dbReference>
<name>A0A1E7EUP4_9STRA</name>
<dbReference type="Gene3D" id="2.60.120.430">
    <property type="entry name" value="Galactose-binding lectin"/>
    <property type="match status" value="1"/>
</dbReference>
<evidence type="ECO:0000313" key="4">
    <source>
        <dbReference type="Proteomes" id="UP000095751"/>
    </source>
</evidence>
<reference evidence="3 4" key="1">
    <citation type="submission" date="2016-09" db="EMBL/GenBank/DDBJ databases">
        <title>Extensive genetic diversity and differential bi-allelic expression allows diatom success in the polar Southern Ocean.</title>
        <authorList>
            <consortium name="DOE Joint Genome Institute"/>
            <person name="Mock T."/>
            <person name="Otillar R.P."/>
            <person name="Strauss J."/>
            <person name="Dupont C."/>
            <person name="Frickenhaus S."/>
            <person name="Maumus F."/>
            <person name="Mcmullan M."/>
            <person name="Sanges R."/>
            <person name="Schmutz J."/>
            <person name="Toseland A."/>
            <person name="Valas R."/>
            <person name="Veluchamy A."/>
            <person name="Ward B.J."/>
            <person name="Allen A."/>
            <person name="Barry K."/>
            <person name="Falciatore A."/>
            <person name="Ferrante M."/>
            <person name="Fortunato A.E."/>
            <person name="Gloeckner G."/>
            <person name="Gruber A."/>
            <person name="Hipkin R."/>
            <person name="Janech M."/>
            <person name="Kroth P."/>
            <person name="Leese F."/>
            <person name="Lindquist E."/>
            <person name="Lyon B.R."/>
            <person name="Martin J."/>
            <person name="Mayer C."/>
            <person name="Parker M."/>
            <person name="Quesneville H."/>
            <person name="Raymond J."/>
            <person name="Uhlig C."/>
            <person name="Valentin K.U."/>
            <person name="Worden A.Z."/>
            <person name="Armbrust E.V."/>
            <person name="Bowler C."/>
            <person name="Green B."/>
            <person name="Moulton V."/>
            <person name="Van Oosterhout C."/>
            <person name="Grigoriev I."/>
        </authorList>
    </citation>
    <scope>NUCLEOTIDE SEQUENCE [LARGE SCALE GENOMIC DNA]</scope>
    <source>
        <strain evidence="3 4">CCMP1102</strain>
    </source>
</reference>
<dbReference type="SUPFAM" id="SSF49785">
    <property type="entry name" value="Galactose-binding domain-like"/>
    <property type="match status" value="1"/>
</dbReference>
<sequence length="239" mass="25959">MAFLKKIGKVGTKVDFTHAIGVDEGSGGEKTSSSLDGKCEHDIAIRKAAQAYTSCVESGTIDDLSEAFPITSSGTRWAGVTDSLMGGVSSGTLVRENFNGRISNVLTAKVRPKNNIGFVQMVTDLALDHSVSNTVDASQYEGLEFDVFYTGDADKEKFNVHLKDSNCLHKKSSSYRATFELPSDKWTTVKLPWTIFNGFGPGTEGNIVDQSNLRRIGLVAYGRKMDVTLALSSIRLFKN</sequence>
<dbReference type="InterPro" id="IPR039131">
    <property type="entry name" value="NDUFAF1"/>
</dbReference>
<evidence type="ECO:0000256" key="1">
    <source>
        <dbReference type="ARBA" id="ARBA00007884"/>
    </source>
</evidence>
<accession>A0A1E7EUP4</accession>
<organism evidence="3 4">
    <name type="scientific">Fragilariopsis cylindrus CCMP1102</name>
    <dbReference type="NCBI Taxonomy" id="635003"/>
    <lineage>
        <taxon>Eukaryota</taxon>
        <taxon>Sar</taxon>
        <taxon>Stramenopiles</taxon>
        <taxon>Ochrophyta</taxon>
        <taxon>Bacillariophyta</taxon>
        <taxon>Bacillariophyceae</taxon>
        <taxon>Bacillariophycidae</taxon>
        <taxon>Bacillariales</taxon>
        <taxon>Bacillariaceae</taxon>
        <taxon>Fragilariopsis</taxon>
    </lineage>
</organism>
<evidence type="ECO:0000259" key="2">
    <source>
        <dbReference type="Pfam" id="PF08547"/>
    </source>
</evidence>
<feature type="domain" description="NADH:ubiquinone oxidoreductase intermediate-associated protein 30" evidence="2">
    <location>
        <begin position="72"/>
        <end position="222"/>
    </location>
</feature>
<keyword evidence="4" id="KW-1185">Reference proteome</keyword>
<gene>
    <name evidence="3" type="ORF">FRACYDRAFT_173657</name>
</gene>
<comment type="similarity">
    <text evidence="1">Belongs to the CIA30 family.</text>
</comment>
<dbReference type="AlphaFoldDB" id="A0A1E7EUP4"/>
<dbReference type="InParanoid" id="A0A1E7EUP4"/>
<proteinExistence type="inferred from homology"/>